<organism evidence="3 4">
    <name type="scientific">Setaria viridis</name>
    <name type="common">Green bristlegrass</name>
    <name type="synonym">Setaria italica subsp. viridis</name>
    <dbReference type="NCBI Taxonomy" id="4556"/>
    <lineage>
        <taxon>Eukaryota</taxon>
        <taxon>Viridiplantae</taxon>
        <taxon>Streptophyta</taxon>
        <taxon>Embryophyta</taxon>
        <taxon>Tracheophyta</taxon>
        <taxon>Spermatophyta</taxon>
        <taxon>Magnoliopsida</taxon>
        <taxon>Liliopsida</taxon>
        <taxon>Poales</taxon>
        <taxon>Poaceae</taxon>
        <taxon>PACMAD clade</taxon>
        <taxon>Panicoideae</taxon>
        <taxon>Panicodae</taxon>
        <taxon>Paniceae</taxon>
        <taxon>Cenchrinae</taxon>
        <taxon>Setaria</taxon>
    </lineage>
</organism>
<keyword evidence="4" id="KW-1185">Reference proteome</keyword>
<dbReference type="Gramene" id="TKW35059">
    <property type="protein sequence ID" value="TKW35059"/>
    <property type="gene ID" value="SEVIR_2G346275v2"/>
</dbReference>
<sequence>MISFATSTVVILMPLAPVSPARRRHWSRHRQQPSPSVCSSCHRSNGEHPCPRPHRVGHGQLQLLPVAAFLRDRLHKVRPHPPRHRHFSSSPSQP</sequence>
<evidence type="ECO:0000256" key="2">
    <source>
        <dbReference type="SAM" id="SignalP"/>
    </source>
</evidence>
<reference evidence="3" key="1">
    <citation type="submission" date="2019-03" db="EMBL/GenBank/DDBJ databases">
        <title>WGS assembly of Setaria viridis.</title>
        <authorList>
            <person name="Huang P."/>
            <person name="Jenkins J."/>
            <person name="Grimwood J."/>
            <person name="Barry K."/>
            <person name="Healey A."/>
            <person name="Mamidi S."/>
            <person name="Sreedasyam A."/>
            <person name="Shu S."/>
            <person name="Feldman M."/>
            <person name="Wu J."/>
            <person name="Yu Y."/>
            <person name="Chen C."/>
            <person name="Johnson J."/>
            <person name="Rokhsar D."/>
            <person name="Baxter I."/>
            <person name="Schmutz J."/>
            <person name="Brutnell T."/>
            <person name="Kellogg E."/>
        </authorList>
    </citation>
    <scope>NUCLEOTIDE SEQUENCE [LARGE SCALE GENOMIC DNA]</scope>
</reference>
<evidence type="ECO:0000256" key="1">
    <source>
        <dbReference type="SAM" id="MobiDB-lite"/>
    </source>
</evidence>
<dbReference type="Proteomes" id="UP000298652">
    <property type="component" value="Chromosome 2"/>
</dbReference>
<evidence type="ECO:0000313" key="3">
    <source>
        <dbReference type="EMBL" id="TKW35059.1"/>
    </source>
</evidence>
<name>A0A4U6W3A4_SETVI</name>
<feature type="region of interest" description="Disordered" evidence="1">
    <location>
        <begin position="73"/>
        <end position="94"/>
    </location>
</feature>
<feature type="chain" id="PRO_5020228509" description="Secreted protein" evidence="2">
    <location>
        <begin position="21"/>
        <end position="94"/>
    </location>
</feature>
<gene>
    <name evidence="3" type="ORF">SEVIR_2G346275v2</name>
</gene>
<proteinExistence type="predicted"/>
<dbReference type="AlphaFoldDB" id="A0A4U6W3A4"/>
<feature type="compositionally biased region" description="Polar residues" evidence="1">
    <location>
        <begin position="32"/>
        <end position="43"/>
    </location>
</feature>
<feature type="signal peptide" evidence="2">
    <location>
        <begin position="1"/>
        <end position="20"/>
    </location>
</feature>
<keyword evidence="2" id="KW-0732">Signal</keyword>
<feature type="compositionally biased region" description="Basic residues" evidence="1">
    <location>
        <begin position="73"/>
        <end position="87"/>
    </location>
</feature>
<protein>
    <recommendedName>
        <fullName evidence="5">Secreted protein</fullName>
    </recommendedName>
</protein>
<accession>A0A4U6W3A4</accession>
<evidence type="ECO:0008006" key="5">
    <source>
        <dbReference type="Google" id="ProtNLM"/>
    </source>
</evidence>
<dbReference type="EMBL" id="CM016553">
    <property type="protein sequence ID" value="TKW35059.1"/>
    <property type="molecule type" value="Genomic_DNA"/>
</dbReference>
<evidence type="ECO:0000313" key="4">
    <source>
        <dbReference type="Proteomes" id="UP000298652"/>
    </source>
</evidence>
<feature type="region of interest" description="Disordered" evidence="1">
    <location>
        <begin position="23"/>
        <end position="56"/>
    </location>
</feature>